<accession>A0ABQ2DGX6</accession>
<dbReference type="PANTHER" id="PTHR38011:SF11">
    <property type="entry name" value="2,5-DIAMINO-6-RIBOSYLAMINO-4(3H)-PYRIMIDINONE 5'-PHOSPHATE REDUCTASE"/>
    <property type="match status" value="1"/>
</dbReference>
<dbReference type="InterPro" id="IPR024072">
    <property type="entry name" value="DHFR-like_dom_sf"/>
</dbReference>
<dbReference type="InterPro" id="IPR002734">
    <property type="entry name" value="RibDG_C"/>
</dbReference>
<dbReference type="Gene3D" id="3.40.430.10">
    <property type="entry name" value="Dihydrofolate Reductase, subunit A"/>
    <property type="match status" value="1"/>
</dbReference>
<gene>
    <name evidence="2" type="ORF">GCM10008938_45740</name>
</gene>
<dbReference type="Proteomes" id="UP000632222">
    <property type="component" value="Unassembled WGS sequence"/>
</dbReference>
<dbReference type="Pfam" id="PF01872">
    <property type="entry name" value="RibD_C"/>
    <property type="match status" value="1"/>
</dbReference>
<sequence>MRKLIYYIASSLDGFIAGPDDNTDLFPLPESYLQHLIEHFPETLPTHVRTALNIQASGTLFDTVIMGRKTYDPGLKLGITSPYRHLKQYVVSRNLPDPEDPEVTLVREDVVGLVQQLKQQASEKHIWLAGGGQLASHLAQEIDEVILKLNPLVFGEGTPLFAAGVSLQQFELLSCEPHQTGPVLLRYRALHSQK</sequence>
<dbReference type="InterPro" id="IPR050765">
    <property type="entry name" value="Riboflavin_Biosynth_HTPR"/>
</dbReference>
<organism evidence="2 3">
    <name type="scientific">Deinococcus roseus</name>
    <dbReference type="NCBI Taxonomy" id="392414"/>
    <lineage>
        <taxon>Bacteria</taxon>
        <taxon>Thermotogati</taxon>
        <taxon>Deinococcota</taxon>
        <taxon>Deinococci</taxon>
        <taxon>Deinococcales</taxon>
        <taxon>Deinococcaceae</taxon>
        <taxon>Deinococcus</taxon>
    </lineage>
</organism>
<reference evidence="3" key="1">
    <citation type="journal article" date="2019" name="Int. J. Syst. Evol. Microbiol.">
        <title>The Global Catalogue of Microorganisms (GCM) 10K type strain sequencing project: providing services to taxonomists for standard genome sequencing and annotation.</title>
        <authorList>
            <consortium name="The Broad Institute Genomics Platform"/>
            <consortium name="The Broad Institute Genome Sequencing Center for Infectious Disease"/>
            <person name="Wu L."/>
            <person name="Ma J."/>
        </authorList>
    </citation>
    <scope>NUCLEOTIDE SEQUENCE [LARGE SCALE GENOMIC DNA]</scope>
    <source>
        <strain evidence="3">JCM 14370</strain>
    </source>
</reference>
<feature type="domain" description="Bacterial bifunctional deaminase-reductase C-terminal" evidence="1">
    <location>
        <begin position="2"/>
        <end position="180"/>
    </location>
</feature>
<dbReference type="EMBL" id="BMOD01000030">
    <property type="protein sequence ID" value="GGJ54487.1"/>
    <property type="molecule type" value="Genomic_DNA"/>
</dbReference>
<name>A0ABQ2DGX6_9DEIO</name>
<dbReference type="PANTHER" id="PTHR38011">
    <property type="entry name" value="DIHYDROFOLATE REDUCTASE FAMILY PROTEIN (AFU_ORTHOLOGUE AFUA_8G06820)"/>
    <property type="match status" value="1"/>
</dbReference>
<comment type="caution">
    <text evidence="2">The sequence shown here is derived from an EMBL/GenBank/DDBJ whole genome shotgun (WGS) entry which is preliminary data.</text>
</comment>
<dbReference type="SUPFAM" id="SSF53597">
    <property type="entry name" value="Dihydrofolate reductase-like"/>
    <property type="match status" value="1"/>
</dbReference>
<proteinExistence type="predicted"/>
<keyword evidence="3" id="KW-1185">Reference proteome</keyword>
<evidence type="ECO:0000313" key="3">
    <source>
        <dbReference type="Proteomes" id="UP000632222"/>
    </source>
</evidence>
<dbReference type="RefSeq" id="WP_189007577.1">
    <property type="nucleotide sequence ID" value="NZ_BMOD01000030.1"/>
</dbReference>
<evidence type="ECO:0000313" key="2">
    <source>
        <dbReference type="EMBL" id="GGJ54487.1"/>
    </source>
</evidence>
<protein>
    <submittedName>
        <fullName evidence="2">Deaminase</fullName>
    </submittedName>
</protein>
<evidence type="ECO:0000259" key="1">
    <source>
        <dbReference type="Pfam" id="PF01872"/>
    </source>
</evidence>